<evidence type="ECO:0000313" key="1">
    <source>
        <dbReference type="EMBL" id="EAS50999.1"/>
    </source>
</evidence>
<evidence type="ECO:0000313" key="2">
    <source>
        <dbReference type="Proteomes" id="UP000000321"/>
    </source>
</evidence>
<accession>Q1YNN2</accession>
<keyword evidence="2" id="KW-1185">Reference proteome</keyword>
<dbReference type="EMBL" id="AAPJ01000001">
    <property type="protein sequence ID" value="EAS50999.1"/>
    <property type="molecule type" value="Genomic_DNA"/>
</dbReference>
<reference evidence="1 2" key="1">
    <citation type="journal article" date="2008" name="Appl. Environ. Microbiol.">
        <title>Genomic insights into Mn(II) oxidation by the marine alphaproteobacterium Aurantimonas sp. strain SI85-9A1.</title>
        <authorList>
            <person name="Dick G.J."/>
            <person name="Podell S."/>
            <person name="Johnson H.A."/>
            <person name="Rivera-Espinoza Y."/>
            <person name="Bernier-Latmani R."/>
            <person name="McCarthy J.K."/>
            <person name="Torpey J.W."/>
            <person name="Clement B.G."/>
            <person name="Gaasterland T."/>
            <person name="Tebo B.M."/>
        </authorList>
    </citation>
    <scope>NUCLEOTIDE SEQUENCE [LARGE SCALE GENOMIC DNA]</scope>
    <source>
        <strain evidence="1 2">SI85-9A1</strain>
    </source>
</reference>
<dbReference type="HOGENOM" id="CLU_1007675_0_0_5"/>
<comment type="caution">
    <text evidence="1">The sequence shown here is derived from an EMBL/GenBank/DDBJ whole genome shotgun (WGS) entry which is preliminary data.</text>
</comment>
<name>Q1YNN2_AURMS</name>
<gene>
    <name evidence="1" type="ORF">SI859A1_01806</name>
</gene>
<dbReference type="AlphaFoldDB" id="Q1YNN2"/>
<sequence>MFRCRTRPHRTCKARLELVDAVGCSATRRRLHGAPVFRHRGSQIHAFASETGRHRHDRQALTCQPGRFWRVARSSSIQRRSIRLRRCCNTYVSRLQATRPCAPSQIGPESGSDRRKGTVWSLVRVEEGDVTIREQAGSHGDRQFNRGGNVAPASGWQVRAAVGMLADRAVFACQSLFGLKALFGGAAGVPPRLEGMAARSRRVGKSLSAARCHRPSQVLKRPADPVCGGRWFARRVQSLVSSSLHGGAGAGSAARGSSGCVLSDGRGAAWALPLRD</sequence>
<dbReference type="BioCyc" id="AURANTIMONAS:SI859A1_01806-MONOMER"/>
<organism evidence="1 2">
    <name type="scientific">Aurantimonas manganoxydans (strain ATCC BAA-1229 / DSM 21871 / SI85-9A1)</name>
    <dbReference type="NCBI Taxonomy" id="287752"/>
    <lineage>
        <taxon>Bacteria</taxon>
        <taxon>Pseudomonadati</taxon>
        <taxon>Pseudomonadota</taxon>
        <taxon>Alphaproteobacteria</taxon>
        <taxon>Hyphomicrobiales</taxon>
        <taxon>Aurantimonadaceae</taxon>
        <taxon>Aurantimonas</taxon>
    </lineage>
</organism>
<dbReference type="Proteomes" id="UP000000321">
    <property type="component" value="Unassembled WGS sequence"/>
</dbReference>
<protein>
    <submittedName>
        <fullName evidence="1">Uncharacterized protein</fullName>
    </submittedName>
</protein>
<proteinExistence type="predicted"/>